<reference evidence="3" key="1">
    <citation type="submission" date="2020-05" db="UniProtKB">
        <authorList>
            <consortium name="EnsemblMetazoa"/>
        </authorList>
    </citation>
    <scope>IDENTIFICATION</scope>
    <source>
        <strain evidence="3">TTRI</strain>
    </source>
</reference>
<keyword evidence="2" id="KW-0812">Transmembrane</keyword>
<evidence type="ECO:0000256" key="2">
    <source>
        <dbReference type="SAM" id="Phobius"/>
    </source>
</evidence>
<accession>A0A1A9UMR3</accession>
<evidence type="ECO:0000256" key="1">
    <source>
        <dbReference type="SAM" id="MobiDB-lite"/>
    </source>
</evidence>
<keyword evidence="2" id="KW-1133">Transmembrane helix</keyword>
<organism evidence="3 4">
    <name type="scientific">Glossina austeni</name>
    <name type="common">Savannah tsetse fly</name>
    <dbReference type="NCBI Taxonomy" id="7395"/>
    <lineage>
        <taxon>Eukaryota</taxon>
        <taxon>Metazoa</taxon>
        <taxon>Ecdysozoa</taxon>
        <taxon>Arthropoda</taxon>
        <taxon>Hexapoda</taxon>
        <taxon>Insecta</taxon>
        <taxon>Pterygota</taxon>
        <taxon>Neoptera</taxon>
        <taxon>Endopterygota</taxon>
        <taxon>Diptera</taxon>
        <taxon>Brachycera</taxon>
        <taxon>Muscomorpha</taxon>
        <taxon>Hippoboscoidea</taxon>
        <taxon>Glossinidae</taxon>
        <taxon>Glossina</taxon>
    </lineage>
</organism>
<evidence type="ECO:0000313" key="3">
    <source>
        <dbReference type="EnsemblMetazoa" id="GAUT009635-PA"/>
    </source>
</evidence>
<dbReference type="Proteomes" id="UP000078200">
    <property type="component" value="Unassembled WGS sequence"/>
</dbReference>
<dbReference type="VEuPathDB" id="VectorBase:GAUT009635"/>
<protein>
    <submittedName>
        <fullName evidence="3">Uncharacterized protein</fullName>
    </submittedName>
</protein>
<feature type="compositionally biased region" description="Low complexity" evidence="1">
    <location>
        <begin position="355"/>
        <end position="365"/>
    </location>
</feature>
<feature type="transmembrane region" description="Helical" evidence="2">
    <location>
        <begin position="55"/>
        <end position="77"/>
    </location>
</feature>
<keyword evidence="2" id="KW-0472">Membrane</keyword>
<name>A0A1A9UMR3_GLOAU</name>
<sequence>MYTVSVAGGNSAGIGPYCIPATLRLDPTTKRLDPFINQRYPINQDHVDDVLTQPWFIILLGTILAIMMLSLGAMVFVKRKHMMMKQSALTAIRGTHPSDVLKMPSLTRGTGNGYWLDASTGGMVWRPTPSGDTIDMQKDQIDDYAPVCLTNNSANGSDNTNERGQQRIIGYELISELPYVSISAATNSYLNGIVDLTSVLCNAQKHILELFYLNFYLLLMLRFCLIVDSHEASNLPAYLRLEFLSRHPNYERRELKYKARTKELRSKRYVGEYSNIPTDYAEVSSFGKTGSEYGVGGGRKNNSSPAPYATSTIMQQQNNNNNQQPRYQLRPGFNALQQQQQQQQQSTRPMHPHYHSQIQSQQQQQLHQQSANNIYQQINWQQISIF</sequence>
<dbReference type="EnsemblMetazoa" id="GAUT009635-RA">
    <property type="protein sequence ID" value="GAUT009635-PA"/>
    <property type="gene ID" value="GAUT009635"/>
</dbReference>
<feature type="region of interest" description="Disordered" evidence="1">
    <location>
        <begin position="335"/>
        <end position="365"/>
    </location>
</feature>
<evidence type="ECO:0000313" key="4">
    <source>
        <dbReference type="Proteomes" id="UP000078200"/>
    </source>
</evidence>
<dbReference type="AlphaFoldDB" id="A0A1A9UMR3"/>
<proteinExistence type="predicted"/>
<keyword evidence="4" id="KW-1185">Reference proteome</keyword>
<dbReference type="STRING" id="7395.A0A1A9UMR3"/>